<accession>A0A927MLA6</accession>
<dbReference type="RefSeq" id="WP_192597096.1">
    <property type="nucleotide sequence ID" value="NZ_JADBEL010000001.1"/>
</dbReference>
<reference evidence="1" key="1">
    <citation type="submission" date="2020-10" db="EMBL/GenBank/DDBJ databases">
        <title>Genomic Encyclopedia of Type Strains, Phase IV (KMG-IV): sequencing the most valuable type-strain genomes for metagenomic binning, comparative biology and taxonomic classification.</title>
        <authorList>
            <person name="Goeker M."/>
        </authorList>
    </citation>
    <scope>NUCLEOTIDE SEQUENCE</scope>
    <source>
        <strain evidence="1">DSM 13886</strain>
    </source>
</reference>
<keyword evidence="2" id="KW-1185">Reference proteome</keyword>
<organism evidence="1 2">
    <name type="scientific">Sporosarcina limicola</name>
    <dbReference type="NCBI Taxonomy" id="34101"/>
    <lineage>
        <taxon>Bacteria</taxon>
        <taxon>Bacillati</taxon>
        <taxon>Bacillota</taxon>
        <taxon>Bacilli</taxon>
        <taxon>Bacillales</taxon>
        <taxon>Caryophanaceae</taxon>
        <taxon>Sporosarcina</taxon>
    </lineage>
</organism>
<protein>
    <submittedName>
        <fullName evidence="1">Uncharacterized protein</fullName>
    </submittedName>
</protein>
<dbReference type="Proteomes" id="UP000658225">
    <property type="component" value="Unassembled WGS sequence"/>
</dbReference>
<name>A0A927MLA6_9BACL</name>
<dbReference type="AlphaFoldDB" id="A0A927MLA6"/>
<proteinExistence type="predicted"/>
<evidence type="ECO:0000313" key="2">
    <source>
        <dbReference type="Proteomes" id="UP000658225"/>
    </source>
</evidence>
<gene>
    <name evidence="1" type="ORF">H4683_000355</name>
</gene>
<evidence type="ECO:0000313" key="1">
    <source>
        <dbReference type="EMBL" id="MBE1553286.1"/>
    </source>
</evidence>
<comment type="caution">
    <text evidence="1">The sequence shown here is derived from an EMBL/GenBank/DDBJ whole genome shotgun (WGS) entry which is preliminary data.</text>
</comment>
<dbReference type="EMBL" id="JADBEL010000001">
    <property type="protein sequence ID" value="MBE1553286.1"/>
    <property type="molecule type" value="Genomic_DNA"/>
</dbReference>
<sequence length="63" mass="7319">MTISVEQQNIKAIIDGQTYTLRASDERTLVITPLEKPIQFFFDENNQAWALFFGLRMLVRSRG</sequence>